<keyword evidence="6" id="KW-1185">Reference proteome</keyword>
<keyword evidence="2" id="KW-0547">Nucleotide-binding</keyword>
<dbReference type="Pfam" id="PF00733">
    <property type="entry name" value="Asn_synthase"/>
    <property type="match status" value="1"/>
</dbReference>
<feature type="domain" description="Asparagine synthetase" evidence="4">
    <location>
        <begin position="5"/>
        <end position="106"/>
    </location>
</feature>
<evidence type="ECO:0000313" key="5">
    <source>
        <dbReference type="EMBL" id="KAI4536087.1"/>
    </source>
</evidence>
<evidence type="ECO:0000256" key="3">
    <source>
        <dbReference type="ARBA" id="ARBA00022840"/>
    </source>
</evidence>
<name>A0AAD4TXL6_OVIAM</name>
<accession>A0AAD4TXL6</accession>
<dbReference type="InterPro" id="IPR050795">
    <property type="entry name" value="Asn_Synthetase"/>
</dbReference>
<protein>
    <recommendedName>
        <fullName evidence="4">Asparagine synthetase domain-containing protein</fullName>
    </recommendedName>
</protein>
<dbReference type="InterPro" id="IPR014729">
    <property type="entry name" value="Rossmann-like_a/b/a_fold"/>
</dbReference>
<evidence type="ECO:0000256" key="2">
    <source>
        <dbReference type="ARBA" id="ARBA00022741"/>
    </source>
</evidence>
<dbReference type="PANTHER" id="PTHR11772:SF23">
    <property type="entry name" value="ASPARAGINE SYNTHETASE [GLUTAMINE-HYDROLYZING]"/>
    <property type="match status" value="1"/>
</dbReference>
<evidence type="ECO:0000259" key="4">
    <source>
        <dbReference type="Pfam" id="PF00733"/>
    </source>
</evidence>
<sequence length="124" mass="14264">MRVPKNGIEKHLLRETFEGSNLIPKEILWRPKEAFSDGITSVKYSWFRILQDYIVDDAALASAAQKFPISTPKTKEGYYCRQIFENNYLGHADWLPHYWIPRWTSGAMDPSASTLTHYKAAAKA</sequence>
<dbReference type="SUPFAM" id="SSF52402">
    <property type="entry name" value="Adenine nucleotide alpha hydrolases-like"/>
    <property type="match status" value="1"/>
</dbReference>
<dbReference type="GO" id="GO:0005829">
    <property type="term" value="C:cytosol"/>
    <property type="evidence" value="ECO:0007669"/>
    <property type="project" value="TreeGrafter"/>
</dbReference>
<gene>
    <name evidence="5" type="ORF">MG293_013479</name>
</gene>
<evidence type="ECO:0000256" key="1">
    <source>
        <dbReference type="ARBA" id="ARBA00005187"/>
    </source>
</evidence>
<dbReference type="GO" id="GO:0004066">
    <property type="term" value="F:asparagine synthase (glutamine-hydrolyzing) activity"/>
    <property type="evidence" value="ECO:0007669"/>
    <property type="project" value="InterPro"/>
</dbReference>
<dbReference type="PANTHER" id="PTHR11772">
    <property type="entry name" value="ASPARAGINE SYNTHETASE"/>
    <property type="match status" value="1"/>
</dbReference>
<reference evidence="5" key="1">
    <citation type="submission" date="2022-03" db="EMBL/GenBank/DDBJ databases">
        <title>Genomic analyses of argali, domestic sheep and their hybrids provide insights into chromosomal evolution, heterosis and genetic basis of agronomic traits.</title>
        <authorList>
            <person name="Li M."/>
        </authorList>
    </citation>
    <scope>NUCLEOTIDE SEQUENCE</scope>
    <source>
        <strain evidence="5">CAU-MHL-2022a</strain>
        <tissue evidence="5">Skin</tissue>
    </source>
</reference>
<dbReference type="InterPro" id="IPR001962">
    <property type="entry name" value="Asn_synthase"/>
</dbReference>
<proteinExistence type="predicted"/>
<comment type="caution">
    <text evidence="5">The sequence shown here is derived from an EMBL/GenBank/DDBJ whole genome shotgun (WGS) entry which is preliminary data.</text>
</comment>
<comment type="pathway">
    <text evidence="1">Amino-acid biosynthesis; L-asparagine biosynthesis; L-asparagine from L-aspartate (L-Gln route): step 1/1.</text>
</comment>
<organism evidence="5 6">
    <name type="scientific">Ovis ammon polii</name>
    <dbReference type="NCBI Taxonomy" id="230172"/>
    <lineage>
        <taxon>Eukaryota</taxon>
        <taxon>Metazoa</taxon>
        <taxon>Chordata</taxon>
        <taxon>Craniata</taxon>
        <taxon>Vertebrata</taxon>
        <taxon>Euteleostomi</taxon>
        <taxon>Mammalia</taxon>
        <taxon>Eutheria</taxon>
        <taxon>Laurasiatheria</taxon>
        <taxon>Artiodactyla</taxon>
        <taxon>Ruminantia</taxon>
        <taxon>Pecora</taxon>
        <taxon>Bovidae</taxon>
        <taxon>Caprinae</taxon>
        <taxon>Ovis</taxon>
    </lineage>
</organism>
<dbReference type="GO" id="GO:0006529">
    <property type="term" value="P:asparagine biosynthetic process"/>
    <property type="evidence" value="ECO:0007669"/>
    <property type="project" value="InterPro"/>
</dbReference>
<dbReference type="GO" id="GO:0005524">
    <property type="term" value="F:ATP binding"/>
    <property type="evidence" value="ECO:0007669"/>
    <property type="project" value="UniProtKB-KW"/>
</dbReference>
<dbReference type="AlphaFoldDB" id="A0AAD4TXL6"/>
<dbReference type="Proteomes" id="UP001214576">
    <property type="component" value="Unassembled WGS sequence"/>
</dbReference>
<evidence type="ECO:0000313" key="6">
    <source>
        <dbReference type="Proteomes" id="UP001214576"/>
    </source>
</evidence>
<dbReference type="EMBL" id="JAKZEL010000016">
    <property type="protein sequence ID" value="KAI4536087.1"/>
    <property type="molecule type" value="Genomic_DNA"/>
</dbReference>
<dbReference type="Gene3D" id="3.40.50.620">
    <property type="entry name" value="HUPs"/>
    <property type="match status" value="1"/>
</dbReference>
<keyword evidence="3" id="KW-0067">ATP-binding</keyword>